<dbReference type="EC" id="2.4.1.255" evidence="3"/>
<feature type="repeat" description="TPR" evidence="8">
    <location>
        <begin position="35"/>
        <end position="68"/>
    </location>
</feature>
<dbReference type="InterPro" id="IPR011990">
    <property type="entry name" value="TPR-like_helical_dom_sf"/>
</dbReference>
<comment type="similarity">
    <text evidence="2">Belongs to the glycosyltransferase 41 family. O-GlcNAc transferase subfamily.</text>
</comment>
<dbReference type="Pfam" id="PF07719">
    <property type="entry name" value="TPR_2"/>
    <property type="match status" value="1"/>
</dbReference>
<dbReference type="InterPro" id="IPR029489">
    <property type="entry name" value="OGT/SEC/SPY_C"/>
</dbReference>
<dbReference type="InterPro" id="IPR013105">
    <property type="entry name" value="TPR_2"/>
</dbReference>
<organism evidence="10 11">
    <name type="scientific">Caulobacter ginsengisoli</name>
    <dbReference type="NCBI Taxonomy" id="400775"/>
    <lineage>
        <taxon>Bacteria</taxon>
        <taxon>Pseudomonadati</taxon>
        <taxon>Pseudomonadota</taxon>
        <taxon>Alphaproteobacteria</taxon>
        <taxon>Caulobacterales</taxon>
        <taxon>Caulobacteraceae</taxon>
        <taxon>Caulobacter</taxon>
    </lineage>
</organism>
<evidence type="ECO:0000313" key="10">
    <source>
        <dbReference type="EMBL" id="MDQ0465343.1"/>
    </source>
</evidence>
<reference evidence="10 11" key="1">
    <citation type="submission" date="2023-07" db="EMBL/GenBank/DDBJ databases">
        <title>Genomic Encyclopedia of Type Strains, Phase IV (KMG-IV): sequencing the most valuable type-strain genomes for metagenomic binning, comparative biology and taxonomic classification.</title>
        <authorList>
            <person name="Goeker M."/>
        </authorList>
    </citation>
    <scope>NUCLEOTIDE SEQUENCE [LARGE SCALE GENOMIC DNA]</scope>
    <source>
        <strain evidence="10 11">DSM 18695</strain>
    </source>
</reference>
<dbReference type="PANTHER" id="PTHR44998">
    <property type="match status" value="1"/>
</dbReference>
<gene>
    <name evidence="10" type="ORF">QO010_003130</name>
</gene>
<dbReference type="PROSITE" id="PS50293">
    <property type="entry name" value="TPR_REGION"/>
    <property type="match status" value="1"/>
</dbReference>
<dbReference type="InterPro" id="IPR019734">
    <property type="entry name" value="TPR_rpt"/>
</dbReference>
<sequence length="585" mass="63579">MEDGLEKANGLAAAGRHAQAVAGYERSLARNPGQPQAWYNLGNSLALLGRRAEALEALERSLTLDPTQAGAWNNRANLLADLRRPQEAIVSFNESLRLRPGDPSTLNNRAHALAQAKRPLEAIAAYGEAYAADPKFPFLDGAWLNARLKLCDWAGVDAHLARVAAAIGRGERAATPFLALGFTDDPALQAQAARTWAATLGPPGPPVPEPPPSDRIRLGYVSGDYHNHAIAWLIAEHVELIDRSRFELTAFSYGPASDDGMRRRLSAGFEHFVDVREMPDAAIAALARERGIDIAVELTGFTQNARPGIMLARAAPIQVNYLSMPCTMGLGVMDYMLADGVVIPPGEEPHFDEKIVRLPGTYQVSDRRREISDRAFTRADLGLPETGVVYCCFNNNYKFRPERFAVWVAILRGVPGSVLWLFQNDPASTANLRQAAASHGVDPARLVFAPPMPFPEHLARQRLADLFLDTAPYNAHTTANDALWMGLPVLTLPGGSFGSRVAASLLTACGLPELIMPDIETYEATAIALGRDAQRLAALKARVLASRTARGFDTGRFTRTVETAYETMIARRKAGLAPDHMTLDD</sequence>
<keyword evidence="11" id="KW-1185">Reference proteome</keyword>
<dbReference type="Gene3D" id="3.40.50.2000">
    <property type="entry name" value="Glycogen Phosphorylase B"/>
    <property type="match status" value="1"/>
</dbReference>
<evidence type="ECO:0000256" key="6">
    <source>
        <dbReference type="ARBA" id="ARBA00022737"/>
    </source>
</evidence>
<proteinExistence type="inferred from homology"/>
<evidence type="ECO:0000256" key="8">
    <source>
        <dbReference type="PROSITE-ProRule" id="PRU00339"/>
    </source>
</evidence>
<dbReference type="Gene3D" id="1.25.40.10">
    <property type="entry name" value="Tetratricopeptide repeat domain"/>
    <property type="match status" value="2"/>
</dbReference>
<dbReference type="PANTHER" id="PTHR44998:SF1">
    <property type="entry name" value="UDP-N-ACETYLGLUCOSAMINE--PEPTIDE N-ACETYLGLUCOSAMINYLTRANSFERASE 110 KDA SUBUNIT"/>
    <property type="match status" value="1"/>
</dbReference>
<dbReference type="Gene3D" id="3.40.50.11380">
    <property type="match status" value="1"/>
</dbReference>
<keyword evidence="6" id="KW-0677">Repeat</keyword>
<dbReference type="Pfam" id="PF13844">
    <property type="entry name" value="Glyco_transf_41"/>
    <property type="match status" value="2"/>
</dbReference>
<dbReference type="GO" id="GO:0016740">
    <property type="term" value="F:transferase activity"/>
    <property type="evidence" value="ECO:0007669"/>
    <property type="project" value="UniProtKB-KW"/>
</dbReference>
<keyword evidence="5 10" id="KW-0808">Transferase</keyword>
<evidence type="ECO:0000256" key="4">
    <source>
        <dbReference type="ARBA" id="ARBA00022676"/>
    </source>
</evidence>
<comment type="caution">
    <text evidence="10">The sequence shown here is derived from an EMBL/GenBank/DDBJ whole genome shotgun (WGS) entry which is preliminary data.</text>
</comment>
<keyword evidence="4" id="KW-0328">Glycosyltransferase</keyword>
<feature type="repeat" description="TPR" evidence="8">
    <location>
        <begin position="69"/>
        <end position="102"/>
    </location>
</feature>
<evidence type="ECO:0000256" key="2">
    <source>
        <dbReference type="ARBA" id="ARBA00005386"/>
    </source>
</evidence>
<dbReference type="Proteomes" id="UP001228905">
    <property type="component" value="Unassembled WGS sequence"/>
</dbReference>
<dbReference type="SMART" id="SM00028">
    <property type="entry name" value="TPR"/>
    <property type="match status" value="4"/>
</dbReference>
<dbReference type="PROSITE" id="PS50005">
    <property type="entry name" value="TPR"/>
    <property type="match status" value="2"/>
</dbReference>
<comment type="pathway">
    <text evidence="1">Protein modification; protein glycosylation.</text>
</comment>
<keyword evidence="7 8" id="KW-0802">TPR repeat</keyword>
<protein>
    <recommendedName>
        <fullName evidence="3">protein O-GlcNAc transferase</fullName>
        <ecNumber evidence="3">2.4.1.255</ecNumber>
    </recommendedName>
</protein>
<evidence type="ECO:0000313" key="11">
    <source>
        <dbReference type="Proteomes" id="UP001228905"/>
    </source>
</evidence>
<accession>A0ABU0IW18</accession>
<name>A0ABU0IW18_9CAUL</name>
<dbReference type="SUPFAM" id="SSF53756">
    <property type="entry name" value="UDP-Glycosyltransferase/glycogen phosphorylase"/>
    <property type="match status" value="1"/>
</dbReference>
<evidence type="ECO:0000256" key="7">
    <source>
        <dbReference type="ARBA" id="ARBA00022803"/>
    </source>
</evidence>
<evidence type="ECO:0000256" key="1">
    <source>
        <dbReference type="ARBA" id="ARBA00004922"/>
    </source>
</evidence>
<evidence type="ECO:0000256" key="5">
    <source>
        <dbReference type="ARBA" id="ARBA00022679"/>
    </source>
</evidence>
<evidence type="ECO:0000256" key="3">
    <source>
        <dbReference type="ARBA" id="ARBA00011970"/>
    </source>
</evidence>
<dbReference type="SUPFAM" id="SSF48452">
    <property type="entry name" value="TPR-like"/>
    <property type="match status" value="1"/>
</dbReference>
<dbReference type="EMBL" id="JAUSVS010000006">
    <property type="protein sequence ID" value="MDQ0465343.1"/>
    <property type="molecule type" value="Genomic_DNA"/>
</dbReference>
<feature type="domain" description="O-GlcNAc transferase C-terminal" evidence="9">
    <location>
        <begin position="377"/>
        <end position="558"/>
    </location>
</feature>
<dbReference type="RefSeq" id="WP_307350573.1">
    <property type="nucleotide sequence ID" value="NZ_JAUSVS010000006.1"/>
</dbReference>
<dbReference type="Pfam" id="PF13432">
    <property type="entry name" value="TPR_16"/>
    <property type="match status" value="1"/>
</dbReference>
<feature type="domain" description="O-GlcNAc transferase C-terminal" evidence="9">
    <location>
        <begin position="213"/>
        <end position="369"/>
    </location>
</feature>
<evidence type="ECO:0000259" key="9">
    <source>
        <dbReference type="Pfam" id="PF13844"/>
    </source>
</evidence>